<dbReference type="AlphaFoldDB" id="A0ABD5TC68"/>
<proteinExistence type="inferred from homology"/>
<evidence type="ECO:0000256" key="3">
    <source>
        <dbReference type="ARBA" id="ARBA00022741"/>
    </source>
</evidence>
<evidence type="ECO:0000259" key="6">
    <source>
        <dbReference type="Pfam" id="PF00294"/>
    </source>
</evidence>
<dbReference type="PROSITE" id="PS00583">
    <property type="entry name" value="PFKB_KINASES_1"/>
    <property type="match status" value="1"/>
</dbReference>
<keyword evidence="5" id="KW-0067">ATP-binding</keyword>
<dbReference type="PANTHER" id="PTHR43085">
    <property type="entry name" value="HEXOKINASE FAMILY MEMBER"/>
    <property type="match status" value="1"/>
</dbReference>
<dbReference type="PANTHER" id="PTHR43085:SF1">
    <property type="entry name" value="PSEUDOURIDINE KINASE-RELATED"/>
    <property type="match status" value="1"/>
</dbReference>
<evidence type="ECO:0000256" key="5">
    <source>
        <dbReference type="ARBA" id="ARBA00022840"/>
    </source>
</evidence>
<keyword evidence="4 7" id="KW-0418">Kinase</keyword>
<dbReference type="InterPro" id="IPR002173">
    <property type="entry name" value="Carboh/pur_kinase_PfkB_CS"/>
</dbReference>
<dbReference type="CDD" id="cd01167">
    <property type="entry name" value="bac_FRK"/>
    <property type="match status" value="1"/>
</dbReference>
<dbReference type="Gene3D" id="3.40.1190.20">
    <property type="match status" value="1"/>
</dbReference>
<dbReference type="GO" id="GO:0005524">
    <property type="term" value="F:ATP binding"/>
    <property type="evidence" value="ECO:0007669"/>
    <property type="project" value="UniProtKB-KW"/>
</dbReference>
<accession>A0ABD5TC68</accession>
<evidence type="ECO:0000313" key="8">
    <source>
        <dbReference type="Proteomes" id="UP001596443"/>
    </source>
</evidence>
<dbReference type="InterPro" id="IPR050306">
    <property type="entry name" value="PfkB_Carbo_kinase"/>
</dbReference>
<evidence type="ECO:0000256" key="4">
    <source>
        <dbReference type="ARBA" id="ARBA00022777"/>
    </source>
</evidence>
<keyword evidence="2 7" id="KW-0808">Transferase</keyword>
<dbReference type="SUPFAM" id="SSF53613">
    <property type="entry name" value="Ribokinase-like"/>
    <property type="match status" value="1"/>
</dbReference>
<name>A0ABD5TC68_9EURY</name>
<dbReference type="RefSeq" id="WP_284062967.1">
    <property type="nucleotide sequence ID" value="NZ_CP126158.1"/>
</dbReference>
<organism evidence="7 8">
    <name type="scientific">Halobaculum halobium</name>
    <dbReference type="NCBI Taxonomy" id="3032281"/>
    <lineage>
        <taxon>Archaea</taxon>
        <taxon>Methanobacteriati</taxon>
        <taxon>Methanobacteriota</taxon>
        <taxon>Stenosarchaea group</taxon>
        <taxon>Halobacteria</taxon>
        <taxon>Halobacteriales</taxon>
        <taxon>Haloferacaceae</taxon>
        <taxon>Halobaculum</taxon>
    </lineage>
</organism>
<dbReference type="GO" id="GO:0016301">
    <property type="term" value="F:kinase activity"/>
    <property type="evidence" value="ECO:0007669"/>
    <property type="project" value="UniProtKB-KW"/>
</dbReference>
<dbReference type="InterPro" id="IPR029056">
    <property type="entry name" value="Ribokinase-like"/>
</dbReference>
<dbReference type="Proteomes" id="UP001596443">
    <property type="component" value="Unassembled WGS sequence"/>
</dbReference>
<dbReference type="EMBL" id="JBHSWX010000012">
    <property type="protein sequence ID" value="MFC6786157.1"/>
    <property type="molecule type" value="Genomic_DNA"/>
</dbReference>
<dbReference type="GeneID" id="81209225"/>
<evidence type="ECO:0000256" key="2">
    <source>
        <dbReference type="ARBA" id="ARBA00022679"/>
    </source>
</evidence>
<keyword evidence="8" id="KW-1185">Reference proteome</keyword>
<feature type="domain" description="Carbohydrate kinase PfkB" evidence="6">
    <location>
        <begin position="4"/>
        <end position="303"/>
    </location>
</feature>
<dbReference type="EC" id="2.7.1.-" evidence="7"/>
<evidence type="ECO:0000313" key="7">
    <source>
        <dbReference type="EMBL" id="MFC6786157.1"/>
    </source>
</evidence>
<reference evidence="7 8" key="1">
    <citation type="journal article" date="2019" name="Int. J. Syst. Evol. Microbiol.">
        <title>The Global Catalogue of Microorganisms (GCM) 10K type strain sequencing project: providing services to taxonomists for standard genome sequencing and annotation.</title>
        <authorList>
            <consortium name="The Broad Institute Genomics Platform"/>
            <consortium name="The Broad Institute Genome Sequencing Center for Infectious Disease"/>
            <person name="Wu L."/>
            <person name="Ma J."/>
        </authorList>
    </citation>
    <scope>NUCLEOTIDE SEQUENCE [LARGE SCALE GENOMIC DNA]</scope>
    <source>
        <strain evidence="7 8">SYNS20</strain>
    </source>
</reference>
<dbReference type="Pfam" id="PF00294">
    <property type="entry name" value="PfkB"/>
    <property type="match status" value="1"/>
</dbReference>
<dbReference type="PROSITE" id="PS00584">
    <property type="entry name" value="PFKB_KINASES_2"/>
    <property type="match status" value="1"/>
</dbReference>
<comment type="caution">
    <text evidence="7">The sequence shown here is derived from an EMBL/GenBank/DDBJ whole genome shotgun (WGS) entry which is preliminary data.</text>
</comment>
<keyword evidence="3" id="KW-0547">Nucleotide-binding</keyword>
<dbReference type="InterPro" id="IPR011611">
    <property type="entry name" value="PfkB_dom"/>
</dbReference>
<comment type="similarity">
    <text evidence="1">Belongs to the carbohydrate kinase PfkB family.</text>
</comment>
<sequence>MSRLVVGECIVDLHPEGAESGAHGDAGTYIRRPGGAPANVAVGLARLGEAPDLWTRLGRDGFGDFLAETLREERVPDTYVERDPDAPTGLAVVALDADGDRSFSLYLDGTASTGLEPGRVGDDALAAVDWLHVGGVELAHEPARSAVFDLLERTPDAVTVSFDPNARPSLWREFDYADTLARALPNVDVLVASAEDLDPAGYEGTAETVASAVVADGPHTALVTRGAAGAYARATADAPWGAGHADHPGFDAGVIDTTGAGDAFTAGAIEALDGGASLSDALRFANAVGARATTAQGAMAALPRCEEVDSFLDDR</sequence>
<protein>
    <submittedName>
        <fullName evidence="7">Carbohydrate kinase family protein</fullName>
        <ecNumber evidence="7">2.7.1.-</ecNumber>
    </submittedName>
</protein>
<evidence type="ECO:0000256" key="1">
    <source>
        <dbReference type="ARBA" id="ARBA00010688"/>
    </source>
</evidence>
<gene>
    <name evidence="7" type="ORF">ACFQFD_09225</name>
</gene>